<dbReference type="EMBL" id="RQEV01000005">
    <property type="protein sequence ID" value="TGK20292.1"/>
    <property type="molecule type" value="Genomic_DNA"/>
</dbReference>
<dbReference type="RefSeq" id="WP_135812598.1">
    <property type="nucleotide sequence ID" value="NZ_RQEV01000005.1"/>
</dbReference>
<evidence type="ECO:0000313" key="1">
    <source>
        <dbReference type="EMBL" id="TGK20292.1"/>
    </source>
</evidence>
<gene>
    <name evidence="1" type="ORF">EHO61_05250</name>
</gene>
<keyword evidence="2" id="KW-1185">Reference proteome</keyword>
<organism evidence="1 2">
    <name type="scientific">Leptospira fluminis</name>
    <dbReference type="NCBI Taxonomy" id="2484979"/>
    <lineage>
        <taxon>Bacteria</taxon>
        <taxon>Pseudomonadati</taxon>
        <taxon>Spirochaetota</taxon>
        <taxon>Spirochaetia</taxon>
        <taxon>Leptospirales</taxon>
        <taxon>Leptospiraceae</taxon>
        <taxon>Leptospira</taxon>
    </lineage>
</organism>
<dbReference type="Proteomes" id="UP000297855">
    <property type="component" value="Unassembled WGS sequence"/>
</dbReference>
<proteinExistence type="predicted"/>
<comment type="caution">
    <text evidence="1">The sequence shown here is derived from an EMBL/GenBank/DDBJ whole genome shotgun (WGS) entry which is preliminary data.</text>
</comment>
<sequence length="247" mass="28290">MKLRFSFRLLFPFLLLILFLGYEPIRPQSDEGESSQEENPPVGQKDKYAEEYESNCNFILDLLTPVRDHRENYKDTEIQKKKKQEKREAALAVIKKAIVGKAVTFKSLQVMNVDSEKTLSANGIRHGKDLMAKIKNDPQSKLVAQTNGEFLEAIIRLNLAFCSDCWKDTGRYIVSYEIPIPKAELEFGIRFDGDGAPKMSIYIKKIFPNENQVLEIRKDSRLDVTGKVKSISYTDRGYDEDVGLILE</sequence>
<reference evidence="1" key="1">
    <citation type="journal article" date="2019" name="PLoS Negl. Trop. Dis.">
        <title>Revisiting the worldwide diversity of Leptospira species in the environment.</title>
        <authorList>
            <person name="Vincent A.T."/>
            <person name="Schiettekatte O."/>
            <person name="Bourhy P."/>
            <person name="Veyrier F.J."/>
            <person name="Picardeau M."/>
        </authorList>
    </citation>
    <scope>NUCLEOTIDE SEQUENCE [LARGE SCALE GENOMIC DNA]</scope>
    <source>
        <strain evidence="1">SCS5</strain>
    </source>
</reference>
<name>A0A4R9GR72_9LEPT</name>
<evidence type="ECO:0000313" key="2">
    <source>
        <dbReference type="Proteomes" id="UP000297855"/>
    </source>
</evidence>
<protein>
    <submittedName>
        <fullName evidence="1">Uncharacterized protein</fullName>
    </submittedName>
</protein>
<accession>A0A4R9GR72</accession>
<dbReference type="AlphaFoldDB" id="A0A4R9GR72"/>